<keyword evidence="1" id="KW-1133">Transmembrane helix</keyword>
<organism evidence="2 3">
    <name type="scientific">Clostridium gallinarum</name>
    <dbReference type="NCBI Taxonomy" id="2762246"/>
    <lineage>
        <taxon>Bacteria</taxon>
        <taxon>Bacillati</taxon>
        <taxon>Bacillota</taxon>
        <taxon>Clostridia</taxon>
        <taxon>Eubacteriales</taxon>
        <taxon>Clostridiaceae</taxon>
        <taxon>Clostridium</taxon>
    </lineage>
</organism>
<comment type="caution">
    <text evidence="2">The sequence shown here is derived from an EMBL/GenBank/DDBJ whole genome shotgun (WGS) entry which is preliminary data.</text>
</comment>
<protein>
    <submittedName>
        <fullName evidence="2">Uncharacterized protein</fullName>
    </submittedName>
</protein>
<dbReference type="PANTHER" id="PTHR40078">
    <property type="entry name" value="INTEGRAL MEMBRANE PROTEIN-RELATED"/>
    <property type="match status" value="1"/>
</dbReference>
<dbReference type="Pfam" id="PF19700">
    <property type="entry name" value="DUF6198"/>
    <property type="match status" value="1"/>
</dbReference>
<name>A0ABR8Q083_9CLOT</name>
<keyword evidence="1" id="KW-0812">Transmembrane</keyword>
<feature type="transmembrane region" description="Helical" evidence="1">
    <location>
        <begin position="78"/>
        <end position="99"/>
    </location>
</feature>
<keyword evidence="3" id="KW-1185">Reference proteome</keyword>
<evidence type="ECO:0000256" key="1">
    <source>
        <dbReference type="SAM" id="Phobius"/>
    </source>
</evidence>
<feature type="transmembrane region" description="Helical" evidence="1">
    <location>
        <begin position="158"/>
        <end position="176"/>
    </location>
</feature>
<gene>
    <name evidence="2" type="ORF">H9660_01580</name>
</gene>
<dbReference type="RefSeq" id="WP_191747869.1">
    <property type="nucleotide sequence ID" value="NZ_JACSQZ010000004.1"/>
</dbReference>
<accession>A0ABR8Q083</accession>
<evidence type="ECO:0000313" key="3">
    <source>
        <dbReference type="Proteomes" id="UP000640335"/>
    </source>
</evidence>
<sequence length="227" mass="26174">MKKIKISSELIYILAIIILGFSVNLMSIADYGMSMIVCPAYILSLRFDFLTYGQAEYIVAGIVFVLFCIIMKQFKFSYLSSFITGILYATVADIFKVYIPMFHNQIPLSTSIRIICFLVGMILSGLAIAMFYNTYFYPQIYDFFVKVMSKKYKVPIKIFKTFFDCVFLFISILLSLVSFHKFVGIGLGTIIMAFCNGIIISTFQSMIEKYFICIPLLKKLYFYLQKD</sequence>
<feature type="transmembrane region" description="Helical" evidence="1">
    <location>
        <begin position="49"/>
        <end position="71"/>
    </location>
</feature>
<dbReference type="PANTHER" id="PTHR40078:SF1">
    <property type="entry name" value="INTEGRAL MEMBRANE PROTEIN"/>
    <property type="match status" value="1"/>
</dbReference>
<dbReference type="EMBL" id="JACSQZ010000004">
    <property type="protein sequence ID" value="MBD7913829.1"/>
    <property type="molecule type" value="Genomic_DNA"/>
</dbReference>
<proteinExistence type="predicted"/>
<keyword evidence="1" id="KW-0472">Membrane</keyword>
<dbReference type="Proteomes" id="UP000640335">
    <property type="component" value="Unassembled WGS sequence"/>
</dbReference>
<feature type="transmembrane region" description="Helical" evidence="1">
    <location>
        <begin position="182"/>
        <end position="203"/>
    </location>
</feature>
<evidence type="ECO:0000313" key="2">
    <source>
        <dbReference type="EMBL" id="MBD7913829.1"/>
    </source>
</evidence>
<dbReference type="InterPro" id="IPR038750">
    <property type="entry name" value="YczE/YyaS-like"/>
</dbReference>
<reference evidence="2 3" key="1">
    <citation type="submission" date="2020-08" db="EMBL/GenBank/DDBJ databases">
        <title>A Genomic Blueprint of the Chicken Gut Microbiome.</title>
        <authorList>
            <person name="Gilroy R."/>
            <person name="Ravi A."/>
            <person name="Getino M."/>
            <person name="Pursley I."/>
            <person name="Horton D.L."/>
            <person name="Alikhan N.-F."/>
            <person name="Baker D."/>
            <person name="Gharbi K."/>
            <person name="Hall N."/>
            <person name="Watson M."/>
            <person name="Adriaenssens E.M."/>
            <person name="Foster-Nyarko E."/>
            <person name="Jarju S."/>
            <person name="Secka A."/>
            <person name="Antonio M."/>
            <person name="Oren A."/>
            <person name="Chaudhuri R."/>
            <person name="La Ragione R.M."/>
            <person name="Hildebrand F."/>
            <person name="Pallen M.J."/>
        </authorList>
    </citation>
    <scope>NUCLEOTIDE SEQUENCE [LARGE SCALE GENOMIC DNA]</scope>
    <source>
        <strain evidence="2 3">Sa3CUN1</strain>
    </source>
</reference>
<feature type="transmembrane region" description="Helical" evidence="1">
    <location>
        <begin position="111"/>
        <end position="137"/>
    </location>
</feature>
<feature type="transmembrane region" description="Helical" evidence="1">
    <location>
        <begin position="12"/>
        <end position="29"/>
    </location>
</feature>